<proteinExistence type="inferred from homology"/>
<dbReference type="Proteomes" id="UP000662088">
    <property type="component" value="Unassembled WGS sequence"/>
</dbReference>
<dbReference type="Pfam" id="PF03808">
    <property type="entry name" value="Glyco_tran_WecG"/>
    <property type="match status" value="1"/>
</dbReference>
<dbReference type="InterPro" id="IPR034714">
    <property type="entry name" value="TagA_TarA"/>
</dbReference>
<dbReference type="NCBIfam" id="TIGR00696">
    <property type="entry name" value="wecG_tagA_cpsF"/>
    <property type="match status" value="1"/>
</dbReference>
<comment type="function">
    <text evidence="5">Catalyzes the conversion of GlcNAc-PP-undecaprenol into ManNAc-GlcNAc-PP-undecaprenol, the first committed lipid intermediate in the de novo synthesis of teichoic acid.</text>
</comment>
<comment type="catalytic activity">
    <reaction evidence="5">
        <text>UDP-N-acetyl-alpha-D-mannosamine + N-acetyl-alpha-D-glucosaminyl-di-trans,octa-cis-undecaprenyl diphosphate = N-acetyl-beta-D-mannosaminyl-(1-&gt;4)-N-acetyl-alpha-D-glucosaminyl di-trans,octa-cis-undecaprenyl diphosphate + UDP + H(+)</text>
        <dbReference type="Rhea" id="RHEA:16053"/>
        <dbReference type="ChEBI" id="CHEBI:15378"/>
        <dbReference type="ChEBI" id="CHEBI:58223"/>
        <dbReference type="ChEBI" id="CHEBI:62959"/>
        <dbReference type="ChEBI" id="CHEBI:68623"/>
        <dbReference type="ChEBI" id="CHEBI:132210"/>
        <dbReference type="EC" id="2.4.1.187"/>
    </reaction>
</comment>
<dbReference type="InterPro" id="IPR004629">
    <property type="entry name" value="WecG_TagA_CpsF"/>
</dbReference>
<dbReference type="GO" id="GO:0019350">
    <property type="term" value="P:teichoic acid biosynthetic process"/>
    <property type="evidence" value="ECO:0007669"/>
    <property type="project" value="UniProtKB-UniRule"/>
</dbReference>
<evidence type="ECO:0000256" key="4">
    <source>
        <dbReference type="ARBA" id="ARBA00023316"/>
    </source>
</evidence>
<comment type="similarity">
    <text evidence="5">Belongs to the glycosyltransferase 26 family. TagA/TarA subfamily.</text>
</comment>
<evidence type="ECO:0000313" key="7">
    <source>
        <dbReference type="Proteomes" id="UP000662088"/>
    </source>
</evidence>
<comment type="pathway">
    <text evidence="5">Cell wall biogenesis; teichoic acid biosynthesis.</text>
</comment>
<dbReference type="GO" id="GO:0071555">
    <property type="term" value="P:cell wall organization"/>
    <property type="evidence" value="ECO:0007669"/>
    <property type="project" value="UniProtKB-KW"/>
</dbReference>
<evidence type="ECO:0000256" key="5">
    <source>
        <dbReference type="HAMAP-Rule" id="MF_02070"/>
    </source>
</evidence>
<keyword evidence="4 5" id="KW-0961">Cell wall biogenesis/degradation</keyword>
<evidence type="ECO:0000313" key="6">
    <source>
        <dbReference type="EMBL" id="MBC5639619.1"/>
    </source>
</evidence>
<keyword evidence="1 5" id="KW-0328">Glycosyltransferase</keyword>
<protein>
    <recommendedName>
        <fullName evidence="5">N-acetylglucosaminyldiphosphoundecaprenol N-acetyl-beta-D-mannosaminyltransferase</fullName>
        <ecNumber evidence="5">2.4.1.187</ecNumber>
    </recommendedName>
    <alternativeName>
        <fullName evidence="5">N-acetylmannosaminyltransferase</fullName>
    </alternativeName>
    <alternativeName>
        <fullName evidence="5">UDP-N-acetylmannosamine transferase</fullName>
    </alternativeName>
    <alternativeName>
        <fullName evidence="5">UDP-N-acetylmannosamine:N-acetylglucosaminyl pyrophosphorylundecaprenol N-acetylmannosaminyltransferase</fullName>
    </alternativeName>
</protein>
<organism evidence="6 7">
    <name type="scientific">Clostridium lentum</name>
    <dbReference type="NCBI Taxonomy" id="2763037"/>
    <lineage>
        <taxon>Bacteria</taxon>
        <taxon>Bacillati</taxon>
        <taxon>Bacillota</taxon>
        <taxon>Clostridia</taxon>
        <taxon>Eubacteriales</taxon>
        <taxon>Clostridiaceae</taxon>
        <taxon>Clostridium</taxon>
    </lineage>
</organism>
<dbReference type="PANTHER" id="PTHR34136">
    <property type="match status" value="1"/>
</dbReference>
<comment type="caution">
    <text evidence="6">The sequence shown here is derived from an EMBL/GenBank/DDBJ whole genome shotgun (WGS) entry which is preliminary data.</text>
</comment>
<gene>
    <name evidence="6" type="ORF">H8R92_04070</name>
</gene>
<evidence type="ECO:0000256" key="2">
    <source>
        <dbReference type="ARBA" id="ARBA00022679"/>
    </source>
</evidence>
<reference evidence="6" key="1">
    <citation type="submission" date="2020-08" db="EMBL/GenBank/DDBJ databases">
        <title>Genome public.</title>
        <authorList>
            <person name="Liu C."/>
            <person name="Sun Q."/>
        </authorList>
    </citation>
    <scope>NUCLEOTIDE SEQUENCE</scope>
    <source>
        <strain evidence="6">NSJ-42</strain>
    </source>
</reference>
<name>A0A8I0ABY9_9CLOT</name>
<sequence length="244" mass="27868">MKENYISILRYRIYSLSKKECLNEIFKRKKVHIISGNPEVLYRGLDDKVLFNNFISDDALIIPDGVGTQIAAKMLKTPVSEKIAGIEIMKEIITKCEEAGDSIYLVGAEEETLKTCVENLKKDHPKLIIAGYKNGFFDLDNCDELLADIKRKKPKVLFVAMGCPRQEKFIIKYFNELPVEIFMGVGGSFDVIADKVKRAPRWMINVGCEWAYRVAKEPWRIKRLGSIPKFLLKVASSRGNQDEK</sequence>
<accession>A0A8I0ABY9</accession>
<keyword evidence="2 5" id="KW-0808">Transferase</keyword>
<keyword evidence="3 5" id="KW-0777">Teichoic acid biosynthesis</keyword>
<dbReference type="AlphaFoldDB" id="A0A8I0ABY9"/>
<dbReference type="GO" id="GO:0047244">
    <property type="term" value="F:N-acetylglucosaminyldiphosphoundecaprenol N-acetyl-beta-D-mannosaminyltransferase activity"/>
    <property type="evidence" value="ECO:0007669"/>
    <property type="project" value="UniProtKB-UniRule"/>
</dbReference>
<evidence type="ECO:0000256" key="3">
    <source>
        <dbReference type="ARBA" id="ARBA00022944"/>
    </source>
</evidence>
<dbReference type="EC" id="2.4.1.187" evidence="5"/>
<dbReference type="EMBL" id="JACOOQ010000004">
    <property type="protein sequence ID" value="MBC5639619.1"/>
    <property type="molecule type" value="Genomic_DNA"/>
</dbReference>
<dbReference type="CDD" id="cd06533">
    <property type="entry name" value="Glyco_transf_WecG_TagA"/>
    <property type="match status" value="1"/>
</dbReference>
<dbReference type="HAMAP" id="MF_02070">
    <property type="entry name" value="TagA_TarA"/>
    <property type="match status" value="1"/>
</dbReference>
<keyword evidence="7" id="KW-1185">Reference proteome</keyword>
<evidence type="ECO:0000256" key="1">
    <source>
        <dbReference type="ARBA" id="ARBA00022676"/>
    </source>
</evidence>
<dbReference type="PANTHER" id="PTHR34136:SF1">
    <property type="entry name" value="UDP-N-ACETYL-D-MANNOSAMINURONIC ACID TRANSFERASE"/>
    <property type="match status" value="1"/>
</dbReference>
<dbReference type="UniPathway" id="UPA00632"/>